<feature type="non-terminal residue" evidence="2">
    <location>
        <position position="1"/>
    </location>
</feature>
<organism evidence="2">
    <name type="scientific">uncultured Thermomicrobiales bacterium</name>
    <dbReference type="NCBI Taxonomy" id="1645740"/>
    <lineage>
        <taxon>Bacteria</taxon>
        <taxon>Pseudomonadati</taxon>
        <taxon>Thermomicrobiota</taxon>
        <taxon>Thermomicrobia</taxon>
        <taxon>Thermomicrobiales</taxon>
        <taxon>environmental samples</taxon>
    </lineage>
</organism>
<evidence type="ECO:0000256" key="1">
    <source>
        <dbReference type="SAM" id="MobiDB-lite"/>
    </source>
</evidence>
<sequence>WEQPSPDGWWRRRSIRTGRVSSPRHGPSRHPAGTTSARGDSLGGGQVGMAAR</sequence>
<feature type="non-terminal residue" evidence="2">
    <location>
        <position position="52"/>
    </location>
</feature>
<feature type="region of interest" description="Disordered" evidence="1">
    <location>
        <begin position="1"/>
        <end position="52"/>
    </location>
</feature>
<dbReference type="EMBL" id="CADCWL010000058">
    <property type="protein sequence ID" value="CAA9557608.1"/>
    <property type="molecule type" value="Genomic_DNA"/>
</dbReference>
<protein>
    <submittedName>
        <fullName evidence="2">Uncharacterized protein</fullName>
    </submittedName>
</protein>
<accession>A0A6J4UVB0</accession>
<evidence type="ECO:0000313" key="2">
    <source>
        <dbReference type="EMBL" id="CAA9557608.1"/>
    </source>
</evidence>
<proteinExistence type="predicted"/>
<feature type="compositionally biased region" description="Gly residues" evidence="1">
    <location>
        <begin position="41"/>
        <end position="52"/>
    </location>
</feature>
<name>A0A6J4UVB0_9BACT</name>
<gene>
    <name evidence="2" type="ORF">AVDCRST_MAG19-1358</name>
</gene>
<reference evidence="2" key="1">
    <citation type="submission" date="2020-02" db="EMBL/GenBank/DDBJ databases">
        <authorList>
            <person name="Meier V. D."/>
        </authorList>
    </citation>
    <scope>NUCLEOTIDE SEQUENCE</scope>
    <source>
        <strain evidence="2">AVDCRST_MAG19</strain>
    </source>
</reference>
<dbReference type="AlphaFoldDB" id="A0A6J4UVB0"/>